<evidence type="ECO:0000256" key="7">
    <source>
        <dbReference type="ARBA" id="ARBA00022840"/>
    </source>
</evidence>
<dbReference type="InterPro" id="IPR017871">
    <property type="entry name" value="ABC_transporter-like_CS"/>
</dbReference>
<dbReference type="GO" id="GO:0006508">
    <property type="term" value="P:proteolysis"/>
    <property type="evidence" value="ECO:0007669"/>
    <property type="project" value="InterPro"/>
</dbReference>
<keyword evidence="11" id="KW-0080">Bacteriocin transport</keyword>
<dbReference type="Pfam" id="PF03412">
    <property type="entry name" value="Peptidase_C39"/>
    <property type="match status" value="1"/>
</dbReference>
<dbReference type="GO" id="GO:0043213">
    <property type="term" value="P:bacteriocin transport"/>
    <property type="evidence" value="ECO:0007669"/>
    <property type="project" value="UniProtKB-KW"/>
</dbReference>
<dbReference type="GO" id="GO:0005524">
    <property type="term" value="F:ATP binding"/>
    <property type="evidence" value="ECO:0007669"/>
    <property type="project" value="UniProtKB-KW"/>
</dbReference>
<name>K9VQG5_9CYAN</name>
<evidence type="ECO:0000256" key="3">
    <source>
        <dbReference type="ARBA" id="ARBA00022475"/>
    </source>
</evidence>
<dbReference type="SUPFAM" id="SSF90123">
    <property type="entry name" value="ABC transporter transmembrane region"/>
    <property type="match status" value="1"/>
</dbReference>
<evidence type="ECO:0000256" key="10">
    <source>
        <dbReference type="ARBA" id="ARBA00023136"/>
    </source>
</evidence>
<feature type="transmembrane region" description="Helical" evidence="12">
    <location>
        <begin position="289"/>
        <end position="305"/>
    </location>
</feature>
<dbReference type="GO" id="GO:0008234">
    <property type="term" value="F:cysteine-type peptidase activity"/>
    <property type="evidence" value="ECO:0007669"/>
    <property type="project" value="UniProtKB-KW"/>
</dbReference>
<dbReference type="STRING" id="179408.Osc7112_5982"/>
<dbReference type="InterPro" id="IPR005074">
    <property type="entry name" value="Peptidase_C39"/>
</dbReference>
<dbReference type="Proteomes" id="UP000010478">
    <property type="component" value="Chromosome"/>
</dbReference>
<keyword evidence="3" id="KW-1003">Cell membrane</keyword>
<keyword evidence="5" id="KW-0547">Nucleotide-binding</keyword>
<feature type="transmembrane region" description="Helical" evidence="12">
    <location>
        <begin position="396"/>
        <end position="418"/>
    </location>
</feature>
<comment type="subcellular location">
    <subcellularLocation>
        <location evidence="1">Cell membrane</location>
        <topology evidence="1">Multi-pass membrane protein</topology>
    </subcellularLocation>
</comment>
<feature type="domain" description="ABC transporter" evidence="13">
    <location>
        <begin position="501"/>
        <end position="734"/>
    </location>
</feature>
<feature type="domain" description="ABC transmembrane type-1" evidence="14">
    <location>
        <begin position="175"/>
        <end position="456"/>
    </location>
</feature>
<dbReference type="InterPro" id="IPR011527">
    <property type="entry name" value="ABC1_TM_dom"/>
</dbReference>
<dbReference type="GO" id="GO:0005886">
    <property type="term" value="C:plasma membrane"/>
    <property type="evidence" value="ECO:0007669"/>
    <property type="project" value="UniProtKB-SubCell"/>
</dbReference>
<keyword evidence="8" id="KW-0653">Protein transport</keyword>
<evidence type="ECO:0000259" key="13">
    <source>
        <dbReference type="PROSITE" id="PS50893"/>
    </source>
</evidence>
<evidence type="ECO:0000259" key="15">
    <source>
        <dbReference type="PROSITE" id="PS50990"/>
    </source>
</evidence>
<keyword evidence="7 16" id="KW-0067">ATP-binding</keyword>
<keyword evidence="6" id="KW-0788">Thiol protease</keyword>
<dbReference type="PROSITE" id="PS50990">
    <property type="entry name" value="PEPTIDASE_C39"/>
    <property type="match status" value="1"/>
</dbReference>
<dbReference type="PATRIC" id="fig|179408.3.peg.7458"/>
<feature type="transmembrane region" description="Helical" evidence="12">
    <location>
        <begin position="311"/>
        <end position="331"/>
    </location>
</feature>
<evidence type="ECO:0000256" key="9">
    <source>
        <dbReference type="ARBA" id="ARBA00022989"/>
    </source>
</evidence>
<evidence type="ECO:0000313" key="16">
    <source>
        <dbReference type="EMBL" id="AFZ10176.1"/>
    </source>
</evidence>
<evidence type="ECO:0000256" key="4">
    <source>
        <dbReference type="ARBA" id="ARBA00022692"/>
    </source>
</evidence>
<dbReference type="GO" id="GO:0016887">
    <property type="term" value="F:ATP hydrolysis activity"/>
    <property type="evidence" value="ECO:0007669"/>
    <property type="project" value="InterPro"/>
</dbReference>
<dbReference type="InterPro" id="IPR022514">
    <property type="entry name" value="NHPM_micro_ABC1"/>
</dbReference>
<dbReference type="Gene3D" id="3.40.50.300">
    <property type="entry name" value="P-loop containing nucleotide triphosphate hydrolases"/>
    <property type="match status" value="1"/>
</dbReference>
<dbReference type="CDD" id="cd18569">
    <property type="entry name" value="ABC_6TM_NHLM_bacteriocin"/>
    <property type="match status" value="1"/>
</dbReference>
<dbReference type="AlphaFoldDB" id="K9VQG5"/>
<dbReference type="PROSITE" id="PS00211">
    <property type="entry name" value="ABC_TRANSPORTER_1"/>
    <property type="match status" value="1"/>
</dbReference>
<organism evidence="16 17">
    <name type="scientific">Phormidium nigroviride PCC 7112</name>
    <dbReference type="NCBI Taxonomy" id="179408"/>
    <lineage>
        <taxon>Bacteria</taxon>
        <taxon>Bacillati</taxon>
        <taxon>Cyanobacteriota</taxon>
        <taxon>Cyanophyceae</taxon>
        <taxon>Oscillatoriophycideae</taxon>
        <taxon>Oscillatoriales</taxon>
        <taxon>Oscillatoriaceae</taxon>
        <taxon>Phormidium</taxon>
    </lineage>
</organism>
<keyword evidence="2" id="KW-0813">Transport</keyword>
<dbReference type="InterPro" id="IPR003439">
    <property type="entry name" value="ABC_transporter-like_ATP-bd"/>
</dbReference>
<dbReference type="Pfam" id="PF00664">
    <property type="entry name" value="ABC_membrane"/>
    <property type="match status" value="1"/>
</dbReference>
<dbReference type="EMBL" id="CP003614">
    <property type="protein sequence ID" value="AFZ10176.1"/>
    <property type="molecule type" value="Genomic_DNA"/>
</dbReference>
<dbReference type="SMART" id="SM00382">
    <property type="entry name" value="AAA"/>
    <property type="match status" value="1"/>
</dbReference>
<reference evidence="16 17" key="1">
    <citation type="submission" date="2012-05" db="EMBL/GenBank/DDBJ databases">
        <title>Finished chromosome of genome of Oscillatoria sp. PCC 7112.</title>
        <authorList>
            <consortium name="US DOE Joint Genome Institute"/>
            <person name="Gugger M."/>
            <person name="Coursin T."/>
            <person name="Rippka R."/>
            <person name="Tandeau De Marsac N."/>
            <person name="Huntemann M."/>
            <person name="Wei C.-L."/>
            <person name="Han J."/>
            <person name="Detter J.C."/>
            <person name="Han C."/>
            <person name="Tapia R."/>
            <person name="Davenport K."/>
            <person name="Daligault H."/>
            <person name="Erkkila T."/>
            <person name="Gu W."/>
            <person name="Munk A.C.C."/>
            <person name="Teshima H."/>
            <person name="Xu Y."/>
            <person name="Chain P."/>
            <person name="Chen A."/>
            <person name="Krypides N."/>
            <person name="Mavromatis K."/>
            <person name="Markowitz V."/>
            <person name="Szeto E."/>
            <person name="Ivanova N."/>
            <person name="Mikhailova N."/>
            <person name="Ovchinnikova G."/>
            <person name="Pagani I."/>
            <person name="Pati A."/>
            <person name="Goodwin L."/>
            <person name="Peters L."/>
            <person name="Pitluck S."/>
            <person name="Woyke T."/>
            <person name="Kerfeld C."/>
        </authorList>
    </citation>
    <scope>NUCLEOTIDE SEQUENCE [LARGE SCALE GENOMIC DNA]</scope>
    <source>
        <strain evidence="16 17">PCC 7112</strain>
    </source>
</reference>
<dbReference type="GO" id="GO:0015031">
    <property type="term" value="P:protein transport"/>
    <property type="evidence" value="ECO:0007669"/>
    <property type="project" value="UniProtKB-KW"/>
</dbReference>
<dbReference type="PROSITE" id="PS50929">
    <property type="entry name" value="ABC_TM1F"/>
    <property type="match status" value="1"/>
</dbReference>
<feature type="transmembrane region" description="Helical" evidence="12">
    <location>
        <begin position="172"/>
        <end position="190"/>
    </location>
</feature>
<dbReference type="SUPFAM" id="SSF52540">
    <property type="entry name" value="P-loop containing nucleoside triphosphate hydrolases"/>
    <property type="match status" value="1"/>
</dbReference>
<dbReference type="PANTHER" id="PTHR24221:SF654">
    <property type="entry name" value="ATP-BINDING CASSETTE SUB-FAMILY B MEMBER 6"/>
    <property type="match status" value="1"/>
</dbReference>
<feature type="domain" description="Peptidase C39" evidence="15">
    <location>
        <begin position="25"/>
        <end position="144"/>
    </location>
</feature>
<protein>
    <submittedName>
        <fullName evidence="16">NHPM bacteriocin system ABC transporter, peptidase/ATP-binding protein</fullName>
    </submittedName>
</protein>
<evidence type="ECO:0000256" key="5">
    <source>
        <dbReference type="ARBA" id="ARBA00022741"/>
    </source>
</evidence>
<dbReference type="GO" id="GO:0140359">
    <property type="term" value="F:ABC-type transporter activity"/>
    <property type="evidence" value="ECO:0007669"/>
    <property type="project" value="InterPro"/>
</dbReference>
<dbReference type="RefSeq" id="WP_015179376.1">
    <property type="nucleotide sequence ID" value="NC_019729.1"/>
</dbReference>
<dbReference type="FunFam" id="3.40.50.300:FF:000299">
    <property type="entry name" value="ABC transporter ATP-binding protein/permease"/>
    <property type="match status" value="1"/>
</dbReference>
<dbReference type="InterPro" id="IPR003593">
    <property type="entry name" value="AAA+_ATPase"/>
</dbReference>
<accession>K9VQG5</accession>
<evidence type="ECO:0000256" key="12">
    <source>
        <dbReference type="SAM" id="Phobius"/>
    </source>
</evidence>
<dbReference type="PANTHER" id="PTHR24221">
    <property type="entry name" value="ATP-BINDING CASSETTE SUB-FAMILY B"/>
    <property type="match status" value="1"/>
</dbReference>
<dbReference type="Gene3D" id="3.90.70.10">
    <property type="entry name" value="Cysteine proteinases"/>
    <property type="match status" value="1"/>
</dbReference>
<evidence type="ECO:0000256" key="6">
    <source>
        <dbReference type="ARBA" id="ARBA00022807"/>
    </source>
</evidence>
<dbReference type="PROSITE" id="PS50893">
    <property type="entry name" value="ABC_TRANSPORTER_2"/>
    <property type="match status" value="1"/>
</dbReference>
<feature type="transmembrane region" description="Helical" evidence="12">
    <location>
        <begin position="210"/>
        <end position="229"/>
    </location>
</feature>
<dbReference type="GO" id="GO:0034040">
    <property type="term" value="F:ATPase-coupled lipid transmembrane transporter activity"/>
    <property type="evidence" value="ECO:0007669"/>
    <property type="project" value="TreeGrafter"/>
</dbReference>
<gene>
    <name evidence="16" type="ORF">Osc7112_5982</name>
</gene>
<keyword evidence="4 12" id="KW-0812">Transmembrane</keyword>
<dbReference type="MEROPS" id="C39.005"/>
<evidence type="ECO:0000256" key="11">
    <source>
        <dbReference type="ARBA" id="ARBA00043264"/>
    </source>
</evidence>
<dbReference type="InterPro" id="IPR027417">
    <property type="entry name" value="P-loop_NTPase"/>
</dbReference>
<sequence length="736" mass="80402">MKIPWIHKFFTPPKLRRVRTPTLLQMEAVECGAAALGIILSYWEHPVPLAQLRSECGVSRDGSKASNILKAARIYGLDAKGFKKTVEELKAVPPPFIVFWNFNHFLVVEGIKKKRVYLNDPASGPRTVSLEEFKSAYTGVVLIFEPGPEFKKGGKKPSIARALDSRLQSSRWAIAFCLIAGLLLTVPRLAGAAFTQIFVDEILVENRHEWLRPLILGMLFAAAIQGLLARMRLFYLRRLANKLSISMSGQFLWHTLRLPVGFYAQRFAGEISSRCQVNDKVAEILSGKLAATAIDAVMMVFYAIIMVMYDWVLTSVAAVFAALNFLALQSLSRSRVDANTRLAQETGKVGGAAIAGIQSIETVKASGLEFDLFSKFAGYYAKMSNAQQELALPTQVLSILPAFLTALAATAILVVGGLRVMNGGLSIGMLIAYQSLTQQFLRPVNNLVNFGSTLQELEADLNRLDDVLQNPIDPEADRDSFNSGNGRAALAPDSFHLQGWIELRGVSFGYSRLEAPLIDNLNLTVKPGQRVALVGGSGSGKSTIAKLVTGLYEPMNGAILFDGVPRNLIPRSILANSLAMVEQEIFLFAGTVRENLTLWDPTVPEADLVQACIDAAIHELILNMPGGYDAQLNEGGTNMSGGQRQRLEIARALVRNPAVLVLDEATSALDAETELIIDRNLRRRGTSCIVVAHRLSTIRDCDEIIMLAGGKVVERGTHEELQKLGGAYARLVGNEQ</sequence>
<evidence type="ECO:0000256" key="8">
    <source>
        <dbReference type="ARBA" id="ARBA00022927"/>
    </source>
</evidence>
<evidence type="ECO:0000256" key="2">
    <source>
        <dbReference type="ARBA" id="ARBA00022448"/>
    </source>
</evidence>
<dbReference type="InterPro" id="IPR039421">
    <property type="entry name" value="Type_1_exporter"/>
</dbReference>
<proteinExistence type="predicted"/>
<dbReference type="Pfam" id="PF00005">
    <property type="entry name" value="ABC_tran"/>
    <property type="match status" value="1"/>
</dbReference>
<evidence type="ECO:0000256" key="1">
    <source>
        <dbReference type="ARBA" id="ARBA00004651"/>
    </source>
</evidence>
<keyword evidence="10 12" id="KW-0472">Membrane</keyword>
<dbReference type="NCBIfam" id="TIGR03796">
    <property type="entry name" value="NHLM_micro_ABC1"/>
    <property type="match status" value="1"/>
</dbReference>
<dbReference type="eggNOG" id="COG2274">
    <property type="taxonomic scope" value="Bacteria"/>
</dbReference>
<evidence type="ECO:0000313" key="17">
    <source>
        <dbReference type="Proteomes" id="UP000010478"/>
    </source>
</evidence>
<evidence type="ECO:0000259" key="14">
    <source>
        <dbReference type="PROSITE" id="PS50929"/>
    </source>
</evidence>
<dbReference type="Gene3D" id="1.20.1560.10">
    <property type="entry name" value="ABC transporter type 1, transmembrane domain"/>
    <property type="match status" value="1"/>
</dbReference>
<keyword evidence="6" id="KW-0378">Hydrolase</keyword>
<keyword evidence="6" id="KW-0645">Protease</keyword>
<dbReference type="HOGENOM" id="CLU_000604_95_3_3"/>
<keyword evidence="17" id="KW-1185">Reference proteome</keyword>
<dbReference type="OrthoDB" id="9762778at2"/>
<dbReference type="KEGG" id="oni:Osc7112_5982"/>
<keyword evidence="9 12" id="KW-1133">Transmembrane helix</keyword>
<dbReference type="InterPro" id="IPR036640">
    <property type="entry name" value="ABC1_TM_sf"/>
</dbReference>